<protein>
    <submittedName>
        <fullName evidence="3">Uncharacterized protein</fullName>
    </submittedName>
</protein>
<feature type="signal peptide" evidence="2">
    <location>
        <begin position="1"/>
        <end position="35"/>
    </location>
</feature>
<dbReference type="EMBL" id="FNTI01000001">
    <property type="protein sequence ID" value="SEC86248.1"/>
    <property type="molecule type" value="Genomic_DNA"/>
</dbReference>
<proteinExistence type="predicted"/>
<evidence type="ECO:0000256" key="1">
    <source>
        <dbReference type="SAM" id="MobiDB-lite"/>
    </source>
</evidence>
<dbReference type="Proteomes" id="UP000183208">
    <property type="component" value="Unassembled WGS sequence"/>
</dbReference>
<evidence type="ECO:0000313" key="4">
    <source>
        <dbReference type="Proteomes" id="UP000183208"/>
    </source>
</evidence>
<feature type="compositionally biased region" description="Pro residues" evidence="1">
    <location>
        <begin position="308"/>
        <end position="317"/>
    </location>
</feature>
<dbReference type="AlphaFoldDB" id="A0A1M6WNW8"/>
<feature type="chain" id="PRO_5030031552" evidence="2">
    <location>
        <begin position="36"/>
        <end position="667"/>
    </location>
</feature>
<keyword evidence="2" id="KW-0732">Signal</keyword>
<accession>A0A1M6WNW8</accession>
<reference evidence="3 4" key="1">
    <citation type="submission" date="2016-10" db="EMBL/GenBank/DDBJ databases">
        <authorList>
            <person name="de Groot N.N."/>
        </authorList>
    </citation>
    <scope>NUCLEOTIDE SEQUENCE [LARGE SCALE GENOMIC DNA]</scope>
    <source>
        <strain evidence="3 4">GAS522</strain>
    </source>
</reference>
<feature type="region of interest" description="Disordered" evidence="1">
    <location>
        <begin position="256"/>
        <end position="319"/>
    </location>
</feature>
<dbReference type="OrthoDB" id="8430112at2"/>
<name>A0A1M6WNW8_9BRAD</name>
<sequence length="667" mass="72823">MLLARRSASAATTCLLITHGFLLLLFATAQSPAAAASGSCATSAEVTVLPSPLAPWTGAPLRVMVVTEKPVEGVLSLIAPDGTAAVKSSERHEGPPYSWFAEVAAPAAGTWRVTLSSGAAADCSPVTREIAVSGKKPEFRIPAGSIWRVRDSWNATNEALFSAWIAKLFDAPPDQNLDWKVWYEVLRDQSRNFLYNHLGRNEDKTQTGSRPDCADFVYFLRAYFAFKMGLPFGYSNCSRGAGGSPPKCYQWFDVEHPEVTRPPPPPDPNAGATNAAAAPPPAEQPKILGIFGRSEPPPADPSVTAPAKPAPPKPKPPTNFAEYVRDVGDVVHTGAVRAGDDNADFYTVPLTEKALRPGTVYADPYGHVLMLVRRVPEVNGTPGVFLAVDSEPDGSVTRKRFWRGNFLFAHEPTLGSAGFKHFRPIVKEKNGPLKRLSNAEIGKNPSYGDYSAEQSQMTMEDFYDRMDDVMSPEPLDPVRAMTDAITSLTEQIKTRVTSIENGRKWQAKATGDATMPDGAAIFATTGAWEDFSTPARDFRLLIAVDVVRNFPDRFARRSARYAIPAGKSVADVKAELQGMLAAELASRKISYTRSDGSQWTLSVKDVVDRAVDFEMAYNPNDCVELRWAAAANSDEASTCKRHAPAAQRAKMSDYRAWFRERHWPAHS</sequence>
<evidence type="ECO:0000313" key="3">
    <source>
        <dbReference type="EMBL" id="SEC86248.1"/>
    </source>
</evidence>
<gene>
    <name evidence="3" type="ORF">SAMN05444171_2442</name>
</gene>
<dbReference type="RefSeq" id="WP_074819255.1">
    <property type="nucleotide sequence ID" value="NZ_FNTI01000001.1"/>
</dbReference>
<evidence type="ECO:0000256" key="2">
    <source>
        <dbReference type="SAM" id="SignalP"/>
    </source>
</evidence>
<organism evidence="3 4">
    <name type="scientific">Bradyrhizobium lablabi</name>
    <dbReference type="NCBI Taxonomy" id="722472"/>
    <lineage>
        <taxon>Bacteria</taxon>
        <taxon>Pseudomonadati</taxon>
        <taxon>Pseudomonadota</taxon>
        <taxon>Alphaproteobacteria</taxon>
        <taxon>Hyphomicrobiales</taxon>
        <taxon>Nitrobacteraceae</taxon>
        <taxon>Bradyrhizobium</taxon>
    </lineage>
</organism>